<evidence type="ECO:0000313" key="1">
    <source>
        <dbReference type="EMBL" id="PTX46861.1"/>
    </source>
</evidence>
<reference evidence="1 2" key="1">
    <citation type="submission" date="2018-04" db="EMBL/GenBank/DDBJ databases">
        <title>Genomic Encyclopedia of Archaeal and Bacterial Type Strains, Phase II (KMG-II): from individual species to whole genera.</title>
        <authorList>
            <person name="Goeker M."/>
        </authorList>
    </citation>
    <scope>NUCLEOTIDE SEQUENCE [LARGE SCALE GENOMIC DNA]</scope>
    <source>
        <strain evidence="1 2">DSM 29329</strain>
    </source>
</reference>
<sequence>TPRSEYLSPSPWDKCVRGKGSLGYQAICATEPTEVTKLEWKLTFTHKVADAQTAQDIEQTVLKKFSGFQLASNGEVLQGVAELDVQLAIKEAAARA</sequence>
<dbReference type="EMBL" id="QBKN01000014">
    <property type="protein sequence ID" value="PTX46861.1"/>
    <property type="molecule type" value="Genomic_DNA"/>
</dbReference>
<dbReference type="AlphaFoldDB" id="A0A2T6ASQ5"/>
<dbReference type="Proteomes" id="UP000244069">
    <property type="component" value="Unassembled WGS sequence"/>
</dbReference>
<accession>A0A2T6ASQ5</accession>
<dbReference type="OrthoDB" id="9781776at2"/>
<feature type="non-terminal residue" evidence="1">
    <location>
        <position position="1"/>
    </location>
</feature>
<keyword evidence="2" id="KW-1185">Reference proteome</keyword>
<organism evidence="1 2">
    <name type="scientific">Allosediminivita pacifica</name>
    <dbReference type="NCBI Taxonomy" id="1267769"/>
    <lineage>
        <taxon>Bacteria</taxon>
        <taxon>Pseudomonadati</taxon>
        <taxon>Pseudomonadota</taxon>
        <taxon>Alphaproteobacteria</taxon>
        <taxon>Rhodobacterales</taxon>
        <taxon>Paracoccaceae</taxon>
        <taxon>Allosediminivita</taxon>
    </lineage>
</organism>
<gene>
    <name evidence="1" type="ORF">C8N44_1141</name>
</gene>
<proteinExistence type="predicted"/>
<comment type="caution">
    <text evidence="1">The sequence shown here is derived from an EMBL/GenBank/DDBJ whole genome shotgun (WGS) entry which is preliminary data.</text>
</comment>
<evidence type="ECO:0000313" key="2">
    <source>
        <dbReference type="Proteomes" id="UP000244069"/>
    </source>
</evidence>
<protein>
    <submittedName>
        <fullName evidence="1">Uncharacterized protein</fullName>
    </submittedName>
</protein>
<dbReference type="RefSeq" id="WP_158274047.1">
    <property type="nucleotide sequence ID" value="NZ_QBKN01000014.1"/>
</dbReference>
<name>A0A2T6ASQ5_9RHOB</name>